<dbReference type="GO" id="GO:0022857">
    <property type="term" value="F:transmembrane transporter activity"/>
    <property type="evidence" value="ECO:0007669"/>
    <property type="project" value="InterPro"/>
</dbReference>
<keyword evidence="2" id="KW-1003">Cell membrane</keyword>
<dbReference type="STRING" id="1122973.GCA_000379925_01295"/>
<dbReference type="GO" id="GO:0005886">
    <property type="term" value="C:plasma membrane"/>
    <property type="evidence" value="ECO:0007669"/>
    <property type="project" value="UniProtKB-SubCell"/>
</dbReference>
<evidence type="ECO:0000256" key="5">
    <source>
        <dbReference type="ARBA" id="ARBA00023136"/>
    </source>
</evidence>
<dbReference type="InterPro" id="IPR011701">
    <property type="entry name" value="MFS"/>
</dbReference>
<keyword evidence="7" id="KW-1185">Reference proteome</keyword>
<dbReference type="PANTHER" id="PTHR43702">
    <property type="entry name" value="L-FUCOSE-PROTON SYMPORTER"/>
    <property type="match status" value="1"/>
</dbReference>
<evidence type="ECO:0000256" key="1">
    <source>
        <dbReference type="ARBA" id="ARBA00004429"/>
    </source>
</evidence>
<comment type="caution">
    <text evidence="6">The sequence shown here is derived from an EMBL/GenBank/DDBJ whole genome shotgun (WGS) entry which is preliminary data.</text>
</comment>
<dbReference type="Pfam" id="PF07690">
    <property type="entry name" value="MFS_1"/>
    <property type="match status" value="1"/>
</dbReference>
<dbReference type="OrthoDB" id="9786665at2"/>
<dbReference type="AlphaFoldDB" id="A0A4Y8WRH9"/>
<evidence type="ECO:0000256" key="4">
    <source>
        <dbReference type="ARBA" id="ARBA00022989"/>
    </source>
</evidence>
<dbReference type="PANTHER" id="PTHR43702:SF3">
    <property type="entry name" value="PROTEIN TSGA"/>
    <property type="match status" value="1"/>
</dbReference>
<proteinExistence type="predicted"/>
<protein>
    <submittedName>
        <fullName evidence="6">MFS transporter</fullName>
    </submittedName>
</protein>
<dbReference type="InterPro" id="IPR036259">
    <property type="entry name" value="MFS_trans_sf"/>
</dbReference>
<keyword evidence="3" id="KW-0812">Transmembrane</keyword>
<evidence type="ECO:0000256" key="2">
    <source>
        <dbReference type="ARBA" id="ARBA00022475"/>
    </source>
</evidence>
<reference evidence="6 7" key="1">
    <citation type="submission" date="2019-03" db="EMBL/GenBank/DDBJ databases">
        <title>Porphyromonas levii Isolated from the Uterus of Dairy Cows.</title>
        <authorList>
            <person name="Francis A.M."/>
        </authorList>
    </citation>
    <scope>NUCLEOTIDE SEQUENCE [LARGE SCALE GENOMIC DNA]</scope>
    <source>
        <strain evidence="6 7">AF5678</strain>
    </source>
</reference>
<evidence type="ECO:0000313" key="6">
    <source>
        <dbReference type="EMBL" id="TFH96605.1"/>
    </source>
</evidence>
<organism evidence="6 7">
    <name type="scientific">Porphyromonas levii</name>
    <dbReference type="NCBI Taxonomy" id="28114"/>
    <lineage>
        <taxon>Bacteria</taxon>
        <taxon>Pseudomonadati</taxon>
        <taxon>Bacteroidota</taxon>
        <taxon>Bacteroidia</taxon>
        <taxon>Bacteroidales</taxon>
        <taxon>Porphyromonadaceae</taxon>
        <taxon>Porphyromonas</taxon>
    </lineage>
</organism>
<dbReference type="EMBL" id="SPNC01000016">
    <property type="protein sequence ID" value="TFH96605.1"/>
    <property type="molecule type" value="Genomic_DNA"/>
</dbReference>
<evidence type="ECO:0000313" key="7">
    <source>
        <dbReference type="Proteomes" id="UP000297225"/>
    </source>
</evidence>
<dbReference type="Proteomes" id="UP000297225">
    <property type="component" value="Unassembled WGS sequence"/>
</dbReference>
<comment type="subcellular location">
    <subcellularLocation>
        <location evidence="1">Cell inner membrane</location>
        <topology evidence="1">Multi-pass membrane protein</topology>
    </subcellularLocation>
</comment>
<dbReference type="RefSeq" id="WP_134848904.1">
    <property type="nucleotide sequence ID" value="NZ_CP197400.1"/>
</dbReference>
<sequence>MASTEKKNYTLPILVMILLFGMISFVTGLANPMGVIVKNQFATSNFMSTLGYFANFIAYAFMGYPAGQMLQRIGYKKTALWAVVVGFSGVGIMYLSGLAGSFAVYLIGAFVAGFSMCMLNTVVNPLLNTLGGGGNKGNQLIQIGGTFNSLMATIVPVLVGYLIGANVEKAQISDAYPALYLAMAIFAVAFVVLFLTKIPEPNMGGTSKGVKHEHSPFAFRHFVLGMIAIFLYVGVEVGIQMFINPYMTDAVEKGGLAYNTTVAGSVVGTYWFLMLVGRTIGAAIGGKVSSKAMLTVASLVGIILVVAAIFIPETKLVSMPVFQSDISFGIVQIPLSIMLLVLVGLCTSVMWGGIFNLAVEGLGKYTAAASGFFMIMVSGGGIVPAVQGFVADKTDYMTSYWVMVAGLAFLLYYALIGSKNVNKDIPVND</sequence>
<accession>A0A4Y8WRH9</accession>
<dbReference type="SUPFAM" id="SSF103473">
    <property type="entry name" value="MFS general substrate transporter"/>
    <property type="match status" value="1"/>
</dbReference>
<dbReference type="InterPro" id="IPR050375">
    <property type="entry name" value="MFS_TsgA-like"/>
</dbReference>
<keyword evidence="5" id="KW-0472">Membrane</keyword>
<keyword evidence="4" id="KW-1133">Transmembrane helix</keyword>
<dbReference type="Gene3D" id="1.20.1250.20">
    <property type="entry name" value="MFS general substrate transporter like domains"/>
    <property type="match status" value="2"/>
</dbReference>
<name>A0A4Y8WRH9_9PORP</name>
<evidence type="ECO:0000256" key="3">
    <source>
        <dbReference type="ARBA" id="ARBA00022692"/>
    </source>
</evidence>
<gene>
    <name evidence="6" type="ORF">E4P47_01970</name>
</gene>